<name>A0AB39BMW1_9BACI</name>
<dbReference type="InterPro" id="IPR050570">
    <property type="entry name" value="Cell_wall_metabolism_enzyme"/>
</dbReference>
<keyword evidence="2" id="KW-0378">Hydrolase</keyword>
<dbReference type="AlphaFoldDB" id="A0AB39BMW1"/>
<accession>A0AB39BMW1</accession>
<gene>
    <name evidence="2" type="ORF">AB3N04_00585</name>
</gene>
<dbReference type="InterPro" id="IPR011055">
    <property type="entry name" value="Dup_hybrid_motif"/>
</dbReference>
<dbReference type="SUPFAM" id="SSF51261">
    <property type="entry name" value="Duplicated hybrid motif"/>
    <property type="match status" value="1"/>
</dbReference>
<sequence length="100" mass="10908">MHKGKDIARPSRLDILAADNGTVTFAGWSGGYGNKVKITHNNGYKTTYSHMKPLSVQTGQTVSKGTQIGVMGETGNSTGVHLHIELYKNGQLKDFLQYIK</sequence>
<organism evidence="2">
    <name type="scientific">Alkalihalophilus sp. As8PL</name>
    <dbReference type="NCBI Taxonomy" id="3237103"/>
    <lineage>
        <taxon>Bacteria</taxon>
        <taxon>Bacillati</taxon>
        <taxon>Bacillota</taxon>
        <taxon>Bacilli</taxon>
        <taxon>Bacillales</taxon>
        <taxon>Bacillaceae</taxon>
        <taxon>Alkalihalophilus</taxon>
    </lineage>
</organism>
<dbReference type="PANTHER" id="PTHR21666">
    <property type="entry name" value="PEPTIDASE-RELATED"/>
    <property type="match status" value="1"/>
</dbReference>
<dbReference type="PANTHER" id="PTHR21666:SF270">
    <property type="entry name" value="MUREIN HYDROLASE ACTIVATOR ENVC"/>
    <property type="match status" value="1"/>
</dbReference>
<dbReference type="RefSeq" id="WP_368502857.1">
    <property type="nucleotide sequence ID" value="NZ_CP162550.1"/>
</dbReference>
<reference evidence="2" key="1">
    <citation type="submission" date="2024-07" db="EMBL/GenBank/DDBJ databases">
        <title>Identification and characteristics of an arsenic-resistant bacterial isolate, which belongs to a novel species.</title>
        <authorList>
            <person name="Juszczyk A."/>
            <person name="Kowalczyk A."/>
            <person name="Was K."/>
            <person name="Kosowicz W."/>
            <person name="Budzyn A."/>
            <person name="Latowski D."/>
        </authorList>
    </citation>
    <scope>NUCLEOTIDE SEQUENCE</scope>
    <source>
        <strain evidence="2">As8PL</strain>
        <plasmid evidence="2">unnamed</plasmid>
    </source>
</reference>
<dbReference type="Gene3D" id="2.70.70.10">
    <property type="entry name" value="Glucose Permease (Domain IIA)"/>
    <property type="match status" value="1"/>
</dbReference>
<protein>
    <submittedName>
        <fullName evidence="2">M23 family metallopeptidase</fullName>
        <ecNumber evidence="2">3.4.24.-</ecNumber>
    </submittedName>
</protein>
<feature type="domain" description="M23ase beta-sheet core" evidence="1">
    <location>
        <begin position="1"/>
        <end position="92"/>
    </location>
</feature>
<dbReference type="GO" id="GO:0004222">
    <property type="term" value="F:metalloendopeptidase activity"/>
    <property type="evidence" value="ECO:0007669"/>
    <property type="project" value="TreeGrafter"/>
</dbReference>
<dbReference type="Pfam" id="PF01551">
    <property type="entry name" value="Peptidase_M23"/>
    <property type="match status" value="1"/>
</dbReference>
<proteinExistence type="predicted"/>
<dbReference type="InterPro" id="IPR016047">
    <property type="entry name" value="M23ase_b-sheet_dom"/>
</dbReference>
<dbReference type="CDD" id="cd12797">
    <property type="entry name" value="M23_peptidase"/>
    <property type="match status" value="1"/>
</dbReference>
<evidence type="ECO:0000259" key="1">
    <source>
        <dbReference type="Pfam" id="PF01551"/>
    </source>
</evidence>
<geneLocation type="plasmid" evidence="2">
    <name>unnamed</name>
</geneLocation>
<dbReference type="EC" id="3.4.24.-" evidence="2"/>
<dbReference type="EMBL" id="CP162550">
    <property type="protein sequence ID" value="XDI35245.1"/>
    <property type="molecule type" value="Genomic_DNA"/>
</dbReference>
<evidence type="ECO:0000313" key="2">
    <source>
        <dbReference type="EMBL" id="XDI35245.1"/>
    </source>
</evidence>
<keyword evidence="2" id="KW-0614">Plasmid</keyword>